<reference evidence="2" key="1">
    <citation type="submission" date="2020-04" db="EMBL/GenBank/DDBJ databases">
        <authorList>
            <person name="Alioto T."/>
            <person name="Alioto T."/>
            <person name="Gomez Garrido J."/>
        </authorList>
    </citation>
    <scope>NUCLEOTIDE SEQUENCE</scope>
    <source>
        <strain evidence="2">A484AB</strain>
    </source>
</reference>
<gene>
    <name evidence="2" type="ORF">PACLA_8A078892</name>
</gene>
<organism evidence="2 3">
    <name type="scientific">Paramuricea clavata</name>
    <name type="common">Red gorgonian</name>
    <name type="synonym">Violescent sea-whip</name>
    <dbReference type="NCBI Taxonomy" id="317549"/>
    <lineage>
        <taxon>Eukaryota</taxon>
        <taxon>Metazoa</taxon>
        <taxon>Cnidaria</taxon>
        <taxon>Anthozoa</taxon>
        <taxon>Octocorallia</taxon>
        <taxon>Malacalcyonacea</taxon>
        <taxon>Plexauridae</taxon>
        <taxon>Paramuricea</taxon>
    </lineage>
</organism>
<dbReference type="GO" id="GO:0034451">
    <property type="term" value="C:centriolar satellite"/>
    <property type="evidence" value="ECO:0007669"/>
    <property type="project" value="TreeGrafter"/>
</dbReference>
<dbReference type="PANTHER" id="PTHR14164">
    <property type="entry name" value="PERICENTRIOLAR MATERIAL 1-RELATED"/>
    <property type="match status" value="1"/>
</dbReference>
<feature type="compositionally biased region" description="Basic and acidic residues" evidence="1">
    <location>
        <begin position="367"/>
        <end position="385"/>
    </location>
</feature>
<feature type="compositionally biased region" description="Basic and acidic residues" evidence="1">
    <location>
        <begin position="392"/>
        <end position="401"/>
    </location>
</feature>
<feature type="compositionally biased region" description="Acidic residues" evidence="1">
    <location>
        <begin position="286"/>
        <end position="299"/>
    </location>
</feature>
<feature type="compositionally biased region" description="Basic and acidic residues" evidence="1">
    <location>
        <begin position="9"/>
        <end position="20"/>
    </location>
</feature>
<protein>
    <submittedName>
        <fullName evidence="2">Uncharacterized protein</fullName>
    </submittedName>
</protein>
<feature type="region of interest" description="Disordered" evidence="1">
    <location>
        <begin position="343"/>
        <end position="401"/>
    </location>
</feature>
<accession>A0A6S7GPE3</accession>
<dbReference type="GO" id="GO:0034454">
    <property type="term" value="P:microtubule anchoring at centrosome"/>
    <property type="evidence" value="ECO:0007669"/>
    <property type="project" value="InterPro"/>
</dbReference>
<dbReference type="GO" id="GO:0071539">
    <property type="term" value="P:protein localization to centrosome"/>
    <property type="evidence" value="ECO:0007669"/>
    <property type="project" value="InterPro"/>
</dbReference>
<evidence type="ECO:0000313" key="2">
    <source>
        <dbReference type="EMBL" id="CAB3993553.1"/>
    </source>
</evidence>
<comment type="caution">
    <text evidence="2">The sequence shown here is derived from an EMBL/GenBank/DDBJ whole genome shotgun (WGS) entry which is preliminary data.</text>
</comment>
<keyword evidence="3" id="KW-1185">Reference proteome</keyword>
<dbReference type="EMBL" id="CACRXK020002283">
    <property type="protein sequence ID" value="CAB3993553.1"/>
    <property type="molecule type" value="Genomic_DNA"/>
</dbReference>
<feature type="compositionally biased region" description="Polar residues" evidence="1">
    <location>
        <begin position="80"/>
        <end position="90"/>
    </location>
</feature>
<sequence length="401" mass="44782">MASGGSPYDDYKARNSDYKPKSNRKPPRYGTSFEAELSLNSEIQRSENEERRSLPNNLSWTGGEGSRGKKQSKTKGSPGDQFSSDGSPTRFTRKKHTPATLPRTKFSSSASGAAQHRAMHKLKQQLTFTSEDETQRSEEQRSRQAPPVDIPVNNERNLHQQSPSSRGTPLRNQENGTGVNPLQLPNATNSSNPPADPGRVVNKLKQVRGYLRQATSLYITLSSKSTSPDEATDEDLEQLEKLAKLIRDLKAQEKAYVDFVQRSIVGYGESSIDNTPSTSVVSLDGDTQDEAASEQSEDLEGLRQQHTLLRQMVEQQKQLKELQDRQNALLDLQRRAENQLKEAEAEGRRISSLMTNGQAIDNGSVSDRSRSGTERSDESRSSQKEMKKRKDGRKERESEGM</sequence>
<dbReference type="Proteomes" id="UP001152795">
    <property type="component" value="Unassembled WGS sequence"/>
</dbReference>
<feature type="region of interest" description="Disordered" evidence="1">
    <location>
        <begin position="270"/>
        <end position="300"/>
    </location>
</feature>
<feature type="compositionally biased region" description="Basic and acidic residues" evidence="1">
    <location>
        <begin position="44"/>
        <end position="53"/>
    </location>
</feature>
<dbReference type="InterPro" id="IPR024138">
    <property type="entry name" value="Pericentriolar_Pcm1"/>
</dbReference>
<evidence type="ECO:0000256" key="1">
    <source>
        <dbReference type="SAM" id="MobiDB-lite"/>
    </source>
</evidence>
<feature type="region of interest" description="Disordered" evidence="1">
    <location>
        <begin position="1"/>
        <end position="200"/>
    </location>
</feature>
<feature type="compositionally biased region" description="Polar residues" evidence="1">
    <location>
        <begin position="271"/>
        <end position="281"/>
    </location>
</feature>
<proteinExistence type="predicted"/>
<dbReference type="AlphaFoldDB" id="A0A6S7GPE3"/>
<dbReference type="PANTHER" id="PTHR14164:SF12">
    <property type="entry name" value="PERICENTRIOLAR MATERIAL 1 PROTEIN"/>
    <property type="match status" value="1"/>
</dbReference>
<name>A0A6S7GPE3_PARCT</name>
<feature type="compositionally biased region" description="Polar residues" evidence="1">
    <location>
        <begin position="159"/>
        <end position="193"/>
    </location>
</feature>
<dbReference type="GO" id="GO:1905515">
    <property type="term" value="P:non-motile cilium assembly"/>
    <property type="evidence" value="ECO:0007669"/>
    <property type="project" value="TreeGrafter"/>
</dbReference>
<dbReference type="OrthoDB" id="2125770at2759"/>
<feature type="compositionally biased region" description="Basic and acidic residues" evidence="1">
    <location>
        <begin position="133"/>
        <end position="142"/>
    </location>
</feature>
<evidence type="ECO:0000313" key="3">
    <source>
        <dbReference type="Proteomes" id="UP001152795"/>
    </source>
</evidence>
<dbReference type="GO" id="GO:0036064">
    <property type="term" value="C:ciliary basal body"/>
    <property type="evidence" value="ECO:0007669"/>
    <property type="project" value="TreeGrafter"/>
</dbReference>
<feature type="compositionally biased region" description="Polar residues" evidence="1">
    <location>
        <begin position="352"/>
        <end position="366"/>
    </location>
</feature>